<evidence type="ECO:0000313" key="2">
    <source>
        <dbReference type="Proteomes" id="UP000283833"/>
    </source>
</evidence>
<gene>
    <name evidence="1" type="ORF">DWX04_01175</name>
</gene>
<dbReference type="Proteomes" id="UP000283833">
    <property type="component" value="Unassembled WGS sequence"/>
</dbReference>
<proteinExistence type="predicted"/>
<reference evidence="1 2" key="1">
    <citation type="submission" date="2018-08" db="EMBL/GenBank/DDBJ databases">
        <title>A genome reference for cultivated species of the human gut microbiota.</title>
        <authorList>
            <person name="Zou Y."/>
            <person name="Xue W."/>
            <person name="Luo G."/>
        </authorList>
    </citation>
    <scope>NUCLEOTIDE SEQUENCE [LARGE SCALE GENOMIC DNA]</scope>
    <source>
        <strain evidence="1 2">AF18-14</strain>
    </source>
</reference>
<accession>A0A412R3Z4</accession>
<protein>
    <submittedName>
        <fullName evidence="1">Uncharacterized protein</fullName>
    </submittedName>
</protein>
<sequence>MYNAHFIYLGSQCHMTGEIFISLPAFYQSTMILDQQSIRLKEYTKFVTHHFQKSGKYINKNVISEIYQLFDGIICYIRSMIVFLSFGWEEH</sequence>
<dbReference type="AlphaFoldDB" id="A0A412R3Z4"/>
<evidence type="ECO:0000313" key="1">
    <source>
        <dbReference type="EMBL" id="RGT98529.1"/>
    </source>
</evidence>
<comment type="caution">
    <text evidence="1">The sequence shown here is derived from an EMBL/GenBank/DDBJ whole genome shotgun (WGS) entry which is preliminary data.</text>
</comment>
<organism evidence="1 2">
    <name type="scientific">Phocaeicola vulgatus</name>
    <name type="common">Bacteroides vulgatus</name>
    <dbReference type="NCBI Taxonomy" id="821"/>
    <lineage>
        <taxon>Bacteria</taxon>
        <taxon>Pseudomonadati</taxon>
        <taxon>Bacteroidota</taxon>
        <taxon>Bacteroidia</taxon>
        <taxon>Bacteroidales</taxon>
        <taxon>Bacteroidaceae</taxon>
        <taxon>Phocaeicola</taxon>
    </lineage>
</organism>
<name>A0A412R3Z4_PHOVU</name>
<dbReference type="EMBL" id="QRXI01000001">
    <property type="protein sequence ID" value="RGT98529.1"/>
    <property type="molecule type" value="Genomic_DNA"/>
</dbReference>